<evidence type="ECO:0000256" key="1">
    <source>
        <dbReference type="ARBA" id="ARBA00004141"/>
    </source>
</evidence>
<gene>
    <name evidence="8" type="ORF">TEA_010002</name>
</gene>
<protein>
    <recommendedName>
        <fullName evidence="10">FRIGIDA-like protein</fullName>
    </recommendedName>
</protein>
<evidence type="ECO:0000313" key="8">
    <source>
        <dbReference type="EMBL" id="THG22319.1"/>
    </source>
</evidence>
<feature type="transmembrane region" description="Helical" evidence="7">
    <location>
        <begin position="442"/>
        <end position="463"/>
    </location>
</feature>
<dbReference type="NCBIfam" id="TIGR01197">
    <property type="entry name" value="nramp"/>
    <property type="match status" value="1"/>
</dbReference>
<feature type="region of interest" description="Disordered" evidence="6">
    <location>
        <begin position="1309"/>
        <end position="1330"/>
    </location>
</feature>
<dbReference type="PANTHER" id="PTHR11706:SF109">
    <property type="entry name" value="METAL TRANSPORTER NRAMP3"/>
    <property type="match status" value="1"/>
</dbReference>
<feature type="region of interest" description="Disordered" evidence="6">
    <location>
        <begin position="896"/>
        <end position="952"/>
    </location>
</feature>
<keyword evidence="9" id="KW-1185">Reference proteome</keyword>
<feature type="transmembrane region" description="Helical" evidence="7">
    <location>
        <begin position="469"/>
        <end position="490"/>
    </location>
</feature>
<feature type="compositionally biased region" description="Basic and acidic residues" evidence="6">
    <location>
        <begin position="693"/>
        <end position="724"/>
    </location>
</feature>
<dbReference type="Pfam" id="PF07899">
    <property type="entry name" value="Frigida"/>
    <property type="match status" value="1"/>
</dbReference>
<feature type="region of interest" description="Disordered" evidence="6">
    <location>
        <begin position="1233"/>
        <end position="1288"/>
    </location>
</feature>
<organism evidence="8 9">
    <name type="scientific">Camellia sinensis var. sinensis</name>
    <name type="common">China tea</name>
    <dbReference type="NCBI Taxonomy" id="542762"/>
    <lineage>
        <taxon>Eukaryota</taxon>
        <taxon>Viridiplantae</taxon>
        <taxon>Streptophyta</taxon>
        <taxon>Embryophyta</taxon>
        <taxon>Tracheophyta</taxon>
        <taxon>Spermatophyta</taxon>
        <taxon>Magnoliopsida</taxon>
        <taxon>eudicotyledons</taxon>
        <taxon>Gunneridae</taxon>
        <taxon>Pentapetalae</taxon>
        <taxon>asterids</taxon>
        <taxon>Ericales</taxon>
        <taxon>Theaceae</taxon>
        <taxon>Camellia</taxon>
    </lineage>
</organism>
<dbReference type="GO" id="GO:2000379">
    <property type="term" value="P:positive regulation of reactive oxygen species metabolic process"/>
    <property type="evidence" value="ECO:0007669"/>
    <property type="project" value="TreeGrafter"/>
</dbReference>
<feature type="region of interest" description="Disordered" evidence="6">
    <location>
        <begin position="693"/>
        <end position="736"/>
    </location>
</feature>
<feature type="compositionally biased region" description="Basic and acidic residues" evidence="6">
    <location>
        <begin position="897"/>
        <end position="918"/>
    </location>
</feature>
<feature type="transmembrane region" description="Helical" evidence="7">
    <location>
        <begin position="412"/>
        <end position="430"/>
    </location>
</feature>
<dbReference type="Proteomes" id="UP000306102">
    <property type="component" value="Unassembled WGS sequence"/>
</dbReference>
<feature type="compositionally biased region" description="Basic and acidic residues" evidence="6">
    <location>
        <begin position="1236"/>
        <end position="1253"/>
    </location>
</feature>
<keyword evidence="3 7" id="KW-0812">Transmembrane</keyword>
<sequence length="1373" mass="150318">MPLHDEHKPLLANRTFDSDEEVADFDSTEKVHIVGVDDADSEDWTKTPPFSWKKLWLFTGPGFLMSIAFLDPGNLEGDLQAGAIAGYSLLWLLFWATAMGLLIQLLSARLGVATGRHLAELCRDEYPKWARLLLWVMAELALIGSDIQEVIGSAIAIKILSNGAVPLWGGVVITACDCFVFLFLENFGVRKLEAVFAVLIATMAMSFAWMFVDTKPNGVELLLGILIPKLGSKTIQQAVGVVGCIIMPHNVFLHSALVQSREIDRRKIGRVQEAFNYYSIESTVALAISFVINLFVTTVFAAAFYGTDIASSIGLANAGQYLEEKYGGGLLPILYIWAIGLLAAGQSSTLTGTYAGQFIMGGFLNLRLKKWVRALITRSFAIVPTMIVALAFESSDDSLDVLNEWLNVLQSVQIPFALIPLLCLVSNEEIMGVFKIGTVLKMVSWLVAALLMLINGYLLLEFFSSEVNGWLFVSLVSVFTAADGVAVVVNSGFGGSGCRRDVVEKIFEDNCDWLRTLILVVVRVPSEQYRLCGNMLFGGMVVVVVLVMPSVAECDSSGGGCLGIITICLISFDVVPLNVVDLSPICIDTAKSVPWRCQTRGHAGDTGTRRGHVDTPGTRGHAGDTGTRRGHGDTPGTRGHAGDTGTRRGHGDTPGTRGHAGDTYGTRHLPCPFNLIVFLVGDTRVQIWTRRETRQVGRDKGESVKEESEERQTCRRSKLHESSRRSKLQAPSVDRTPQTIAMPFDFDELYLSHLLSLPRDRDRDRSLLPLSLSLSRVFLIPTVRVTMADRDQVVGIDATISLIEQLAKSFLELKAHKDAAEDNVQWSEIEEYFQHLETMTKKKIEELALREKDFKEKESETCTLLAQREAAVAAKEQDLLDRIQELKDAAVAAIAEARTKHEPEPLKPIDGGDGKETKVSSSLGDTNALLDVPEENSPNKTGENAEGVAAEVKPRPELTQFCEQMDAKGLLNYTMEHQKNISAIRVELSVALESATEPGHLVLASLEGFYPPDDTTTQEGDKRDAALRGLHLSCIMFMEAMATLLARADPGADHLLNPEIKQQAKAIADEWKPKLAGAAGTDAANAKNSLEAEAFLQLLATFSIALEFDEEELCKHVLVVAHKRRAPELCRSLGLAHKMPGVVEALVNSGRQIDAVHFIHAFELTERFPAVPLLKTYLKDLRRNSQGKPSNSGGAAGAQNDANAQELAALRAVIRCVKEYKLGADYPLDPLQKRVTQLERSKPDKKRSGESGKHQQFKKPRNGGFHGFRSPASAPVPAPTGGGDRQGAPAVFAKRAMYAAGIAERYPPHAVPSTYDYQTPSQPTYAQQPPYDQRSYYYTQDDRVSAASTYNAAPPSYGSYVGSGMQSSHQQYM</sequence>
<feature type="transmembrane region" description="Helical" evidence="7">
    <location>
        <begin position="531"/>
        <end position="552"/>
    </location>
</feature>
<evidence type="ECO:0000313" key="9">
    <source>
        <dbReference type="Proteomes" id="UP000306102"/>
    </source>
</evidence>
<dbReference type="InterPro" id="IPR012474">
    <property type="entry name" value="Frigida"/>
</dbReference>
<name>A0A4S4EZ07_CAMSN</name>
<evidence type="ECO:0000256" key="7">
    <source>
        <dbReference type="SAM" id="Phobius"/>
    </source>
</evidence>
<feature type="transmembrane region" description="Helical" evidence="7">
    <location>
        <begin position="194"/>
        <end position="212"/>
    </location>
</feature>
<dbReference type="NCBIfam" id="NF037982">
    <property type="entry name" value="Nramp_1"/>
    <property type="match status" value="1"/>
</dbReference>
<evidence type="ECO:0000256" key="5">
    <source>
        <dbReference type="ARBA" id="ARBA00023136"/>
    </source>
</evidence>
<feature type="transmembrane region" description="Helical" evidence="7">
    <location>
        <begin position="167"/>
        <end position="187"/>
    </location>
</feature>
<dbReference type="GO" id="GO:0005384">
    <property type="term" value="F:manganese ion transmembrane transporter activity"/>
    <property type="evidence" value="ECO:0007669"/>
    <property type="project" value="TreeGrafter"/>
</dbReference>
<feature type="transmembrane region" description="Helical" evidence="7">
    <location>
        <begin position="55"/>
        <end position="72"/>
    </location>
</feature>
<keyword evidence="4 7" id="KW-1133">Transmembrane helix</keyword>
<feature type="region of interest" description="Disordered" evidence="6">
    <location>
        <begin position="599"/>
        <end position="663"/>
    </location>
</feature>
<dbReference type="GO" id="GO:0042742">
    <property type="term" value="P:defense response to bacterium"/>
    <property type="evidence" value="ECO:0007669"/>
    <property type="project" value="TreeGrafter"/>
</dbReference>
<comment type="caution">
    <text evidence="8">The sequence shown here is derived from an EMBL/GenBank/DDBJ whole genome shotgun (WGS) entry which is preliminary data.</text>
</comment>
<dbReference type="GO" id="GO:0005774">
    <property type="term" value="C:vacuolar membrane"/>
    <property type="evidence" value="ECO:0007669"/>
    <property type="project" value="TreeGrafter"/>
</dbReference>
<dbReference type="PANTHER" id="PTHR11706">
    <property type="entry name" value="SOLUTE CARRIER PROTEIN FAMILY 11 MEMBER"/>
    <property type="match status" value="1"/>
</dbReference>
<comment type="similarity">
    <text evidence="2">Belongs to the NRAMP (TC 2.A.55) family.</text>
</comment>
<evidence type="ECO:0000256" key="2">
    <source>
        <dbReference type="ARBA" id="ARBA00009965"/>
    </source>
</evidence>
<evidence type="ECO:0000256" key="6">
    <source>
        <dbReference type="SAM" id="MobiDB-lite"/>
    </source>
</evidence>
<evidence type="ECO:0008006" key="10">
    <source>
        <dbReference type="Google" id="ProtNLM"/>
    </source>
</evidence>
<accession>A0A4S4EZ07</accession>
<evidence type="ECO:0000256" key="3">
    <source>
        <dbReference type="ARBA" id="ARBA00022692"/>
    </source>
</evidence>
<dbReference type="EMBL" id="SDRB02000893">
    <property type="protein sequence ID" value="THG22319.1"/>
    <property type="molecule type" value="Genomic_DNA"/>
</dbReference>
<dbReference type="InterPro" id="IPR001046">
    <property type="entry name" value="NRAMP_fam"/>
</dbReference>
<dbReference type="HAMAP" id="MF_00221">
    <property type="entry name" value="NRAMP"/>
    <property type="match status" value="1"/>
</dbReference>
<dbReference type="STRING" id="542762.A0A4S4EZ07"/>
<proteinExistence type="inferred from homology"/>
<dbReference type="Pfam" id="PF01566">
    <property type="entry name" value="Nramp"/>
    <property type="match status" value="1"/>
</dbReference>
<comment type="subcellular location">
    <subcellularLocation>
        <location evidence="1">Membrane</location>
        <topology evidence="1">Multi-pass membrane protein</topology>
    </subcellularLocation>
</comment>
<feature type="transmembrane region" description="Helical" evidence="7">
    <location>
        <begin position="375"/>
        <end position="392"/>
    </location>
</feature>
<reference evidence="8 9" key="1">
    <citation type="journal article" date="2018" name="Proc. Natl. Acad. Sci. U.S.A.">
        <title>Draft genome sequence of Camellia sinensis var. sinensis provides insights into the evolution of the tea genome and tea quality.</title>
        <authorList>
            <person name="Wei C."/>
            <person name="Yang H."/>
            <person name="Wang S."/>
            <person name="Zhao J."/>
            <person name="Liu C."/>
            <person name="Gao L."/>
            <person name="Xia E."/>
            <person name="Lu Y."/>
            <person name="Tai Y."/>
            <person name="She G."/>
            <person name="Sun J."/>
            <person name="Cao H."/>
            <person name="Tong W."/>
            <person name="Gao Q."/>
            <person name="Li Y."/>
            <person name="Deng W."/>
            <person name="Jiang X."/>
            <person name="Wang W."/>
            <person name="Chen Q."/>
            <person name="Zhang S."/>
            <person name="Li H."/>
            <person name="Wu J."/>
            <person name="Wang P."/>
            <person name="Li P."/>
            <person name="Shi C."/>
            <person name="Zheng F."/>
            <person name="Jian J."/>
            <person name="Huang B."/>
            <person name="Shan D."/>
            <person name="Shi M."/>
            <person name="Fang C."/>
            <person name="Yue Y."/>
            <person name="Li F."/>
            <person name="Li D."/>
            <person name="Wei S."/>
            <person name="Han B."/>
            <person name="Jiang C."/>
            <person name="Yin Y."/>
            <person name="Xia T."/>
            <person name="Zhang Z."/>
            <person name="Bennetzen J.L."/>
            <person name="Zhao S."/>
            <person name="Wan X."/>
        </authorList>
    </citation>
    <scope>NUCLEOTIDE SEQUENCE [LARGE SCALE GENOMIC DNA]</scope>
    <source>
        <strain evidence="9">cv. Shuchazao</strain>
        <tissue evidence="8">Leaf</tissue>
    </source>
</reference>
<feature type="transmembrane region" description="Helical" evidence="7">
    <location>
        <begin position="326"/>
        <end position="345"/>
    </location>
</feature>
<dbReference type="GO" id="GO:0015086">
    <property type="term" value="F:cadmium ion transmembrane transporter activity"/>
    <property type="evidence" value="ECO:0007669"/>
    <property type="project" value="TreeGrafter"/>
</dbReference>
<feature type="transmembrane region" description="Helical" evidence="7">
    <location>
        <begin position="284"/>
        <end position="305"/>
    </location>
</feature>
<dbReference type="GO" id="GO:0034755">
    <property type="term" value="P:iron ion transmembrane transport"/>
    <property type="evidence" value="ECO:0007669"/>
    <property type="project" value="TreeGrafter"/>
</dbReference>
<keyword evidence="5 7" id="KW-0472">Membrane</keyword>
<dbReference type="PRINTS" id="PR00447">
    <property type="entry name" value="NATRESASSCMP"/>
</dbReference>
<feature type="transmembrane region" description="Helical" evidence="7">
    <location>
        <begin position="84"/>
        <end position="108"/>
    </location>
</feature>
<evidence type="ECO:0000256" key="4">
    <source>
        <dbReference type="ARBA" id="ARBA00022989"/>
    </source>
</evidence>
<feature type="compositionally biased region" description="Polar residues" evidence="6">
    <location>
        <begin position="1315"/>
        <end position="1327"/>
    </location>
</feature>